<feature type="transmembrane region" description="Helical" evidence="1">
    <location>
        <begin position="91"/>
        <end position="111"/>
    </location>
</feature>
<name>C0NT57_AJECG</name>
<organism evidence="2 3">
    <name type="scientific">Ajellomyces capsulatus (strain G186AR / H82 / ATCC MYA-2454 / RMSCC 2432)</name>
    <name type="common">Darling's disease fungus</name>
    <name type="synonym">Histoplasma capsulatum</name>
    <dbReference type="NCBI Taxonomy" id="447093"/>
    <lineage>
        <taxon>Eukaryota</taxon>
        <taxon>Fungi</taxon>
        <taxon>Dikarya</taxon>
        <taxon>Ascomycota</taxon>
        <taxon>Pezizomycotina</taxon>
        <taxon>Eurotiomycetes</taxon>
        <taxon>Eurotiomycetidae</taxon>
        <taxon>Onygenales</taxon>
        <taxon>Ajellomycetaceae</taxon>
        <taxon>Histoplasma</taxon>
    </lineage>
</organism>
<keyword evidence="3" id="KW-1185">Reference proteome</keyword>
<keyword evidence="1" id="KW-0812">Transmembrane</keyword>
<proteinExistence type="predicted"/>
<dbReference type="Proteomes" id="UP000001631">
    <property type="component" value="Unassembled WGS sequence"/>
</dbReference>
<evidence type="ECO:0000313" key="2">
    <source>
        <dbReference type="EMBL" id="EEH05218.1"/>
    </source>
</evidence>
<evidence type="ECO:0000313" key="3">
    <source>
        <dbReference type="Proteomes" id="UP000001631"/>
    </source>
</evidence>
<dbReference type="EMBL" id="GG663371">
    <property type="protein sequence ID" value="EEH05218.1"/>
    <property type="molecule type" value="Genomic_DNA"/>
</dbReference>
<sequence length="131" mass="14764">MAQHKGGPASAVIKQTNICLIQPLNLSPPAAASPTTDKKRFKSCWILSRNQNEKYPICLRCEVPNTAHSRDGSHTFESKRQYLGHLSCRNVAIVGCALSSYFSIWWLVKVSQQRRTKGRRRRCKPRGRVGA</sequence>
<dbReference type="HOGENOM" id="CLU_1927003_0_0_1"/>
<dbReference type="AlphaFoldDB" id="C0NT57"/>
<keyword evidence="1" id="KW-1133">Transmembrane helix</keyword>
<reference evidence="2" key="1">
    <citation type="submission" date="2009-02" db="EMBL/GenBank/DDBJ databases">
        <title>The Genome Sequence of Ajellomyces capsulatus strain G186AR.</title>
        <authorList>
            <consortium name="The Broad Institute Genome Sequencing Platform"/>
            <person name="Champion M."/>
            <person name="Cuomo C."/>
            <person name="Ma L.-J."/>
            <person name="Henn M.R."/>
            <person name="Sil A."/>
            <person name="Goldman B."/>
            <person name="Young S.K."/>
            <person name="Kodira C.D."/>
            <person name="Zeng Q."/>
            <person name="Koehrsen M."/>
            <person name="Alvarado L."/>
            <person name="Berlin A."/>
            <person name="Borenstein D."/>
            <person name="Chen Z."/>
            <person name="Engels R."/>
            <person name="Freedman E."/>
            <person name="Gellesch M."/>
            <person name="Goldberg J."/>
            <person name="Griggs A."/>
            <person name="Gujja S."/>
            <person name="Heiman D."/>
            <person name="Hepburn T."/>
            <person name="Howarth C."/>
            <person name="Jen D."/>
            <person name="Larson L."/>
            <person name="Lewis B."/>
            <person name="Mehta T."/>
            <person name="Park D."/>
            <person name="Pearson M."/>
            <person name="Roberts A."/>
            <person name="Saif S."/>
            <person name="Shea T."/>
            <person name="Shenoy N."/>
            <person name="Sisk P."/>
            <person name="Stolte C."/>
            <person name="Sykes S."/>
            <person name="Walk T."/>
            <person name="White J."/>
            <person name="Yandava C."/>
            <person name="Klein B."/>
            <person name="McEwen J.G."/>
            <person name="Puccia R."/>
            <person name="Goldman G.H."/>
            <person name="Felipe M.S."/>
            <person name="Nino-Vega G."/>
            <person name="San-Blas G."/>
            <person name="Taylor J."/>
            <person name="Mendoza L."/>
            <person name="Galagan J."/>
            <person name="Nusbaum C."/>
            <person name="Birren B."/>
        </authorList>
    </citation>
    <scope>NUCLEOTIDE SEQUENCE</scope>
    <source>
        <strain evidence="2">G186AR</strain>
    </source>
</reference>
<dbReference type="RefSeq" id="XP_045285699.1">
    <property type="nucleotide sequence ID" value="XM_045433386.1"/>
</dbReference>
<accession>C0NT57</accession>
<dbReference type="InParanoid" id="C0NT57"/>
<dbReference type="GeneID" id="69039353"/>
<protein>
    <submittedName>
        <fullName evidence="2">Uncharacterized protein</fullName>
    </submittedName>
</protein>
<gene>
    <name evidence="2" type="ORF">HCBG_06337</name>
</gene>
<keyword evidence="1" id="KW-0472">Membrane</keyword>
<evidence type="ECO:0000256" key="1">
    <source>
        <dbReference type="SAM" id="Phobius"/>
    </source>
</evidence>